<evidence type="ECO:0000256" key="1">
    <source>
        <dbReference type="SAM" id="MobiDB-lite"/>
    </source>
</evidence>
<dbReference type="Proteomes" id="UP000681155">
    <property type="component" value="Chromosome"/>
</dbReference>
<protein>
    <submittedName>
        <fullName evidence="2">Uncharacterized protein</fullName>
    </submittedName>
</protein>
<dbReference type="EMBL" id="CP075566">
    <property type="protein sequence ID" value="QVW25129.1"/>
    <property type="molecule type" value="Genomic_DNA"/>
</dbReference>
<reference evidence="2 3" key="1">
    <citation type="submission" date="2021-05" db="EMBL/GenBank/DDBJ databases">
        <title>Complete genome of the cytokinin-producing biocontrol strain Pseudomonas fluorescens G20-18.</title>
        <authorList>
            <person name="Nielsen T.K."/>
            <person name="Mekureyaw M.F."/>
            <person name="Hansen L.H."/>
            <person name="Nicolaisen M.H."/>
            <person name="Roitsch T.G."/>
            <person name="Hennessy R.C."/>
        </authorList>
    </citation>
    <scope>NUCLEOTIDE SEQUENCE [LARGE SCALE GENOMIC DNA]</scope>
    <source>
        <strain evidence="2 3">G20-18</strain>
    </source>
</reference>
<keyword evidence="3" id="KW-1185">Reference proteome</keyword>
<name>A0ABX8F1Z8_9PSED</name>
<feature type="region of interest" description="Disordered" evidence="1">
    <location>
        <begin position="13"/>
        <end position="44"/>
    </location>
</feature>
<organism evidence="2 3">
    <name type="scientific">Pseudomonas hormoni</name>
    <dbReference type="NCBI Taxonomy" id="3093767"/>
    <lineage>
        <taxon>Bacteria</taxon>
        <taxon>Pseudomonadati</taxon>
        <taxon>Pseudomonadota</taxon>
        <taxon>Gammaproteobacteria</taxon>
        <taxon>Pseudomonadales</taxon>
        <taxon>Pseudomonadaceae</taxon>
        <taxon>Pseudomonas</taxon>
    </lineage>
</organism>
<evidence type="ECO:0000313" key="2">
    <source>
        <dbReference type="EMBL" id="QVW25129.1"/>
    </source>
</evidence>
<sequence>MIEVTALTQCPMEENKMPDPLTGLTRSQSYRNDAPTAPPAPQHTIVDMGDSEAVAEALSNSATTQHASDLHPETVITVSENVVQELDHVMIEMPSDEHSRSLCQVIQSILLGDFEAASAAATPGSLAERLIKVCMATNSLGSSVEATIQRTHMIVDLCGEFLTKLGRNEFEGDLGRWASNLTISGVRTGLVTAILTTCRQLIGFALEKNLLANAAAPQTRNVMSAIALAVGPVLNILGAARDEWNHTANLETRLARLGTFTLSIAAVVLVATAPQALPAFAAYGAQTAFYSFATDLVNLFLPTTDNAKANLGGTDASGVLNGALQYLAFTGMNYTAPHSGPGYVMSQGKEPPPTEPQTFAFELSVWSDQNIGTASDPNPTVQGRANEIVESLVPIVGHDFLRGAYNAGADVASQVIGGELMHALQGENTDKGFRLNMSARVPTAEQVANQLLSTNAIRTSVSETIIAVVISATRFFSTLPISKANVDHIVNTLVAAVVFAGRFGAVYVNERTKPA</sequence>
<gene>
    <name evidence="2" type="ORF">KJF94_05965</name>
</gene>
<accession>A0ABX8F1Z8</accession>
<dbReference type="RefSeq" id="WP_214381885.1">
    <property type="nucleotide sequence ID" value="NZ_CP075566.1"/>
</dbReference>
<proteinExistence type="predicted"/>
<evidence type="ECO:0000313" key="3">
    <source>
        <dbReference type="Proteomes" id="UP000681155"/>
    </source>
</evidence>